<accession>A0A2A4FLG0</accession>
<dbReference type="RefSeq" id="WP_084908330.1">
    <property type="nucleotide sequence ID" value="NZ_CP020738.1"/>
</dbReference>
<dbReference type="GeneID" id="69004384"/>
<sequence length="71" mass="7768">MNAPIDHRPCRREARKVRRARVKAMTSHALAGIRVPAPAEAAYTWQPVADGIYAIVWRSTVSGQAVAVSMP</sequence>
<comment type="caution">
    <text evidence="1">The sequence shown here is derived from an EMBL/GenBank/DDBJ whole genome shotgun (WGS) entry which is preliminary data.</text>
</comment>
<organism evidence="1 2">
    <name type="scientific">Burkholderia ubonensis subsp. mesacidophila</name>
    <dbReference type="NCBI Taxonomy" id="265293"/>
    <lineage>
        <taxon>Bacteria</taxon>
        <taxon>Pseudomonadati</taxon>
        <taxon>Pseudomonadota</taxon>
        <taxon>Betaproteobacteria</taxon>
        <taxon>Burkholderiales</taxon>
        <taxon>Burkholderiaceae</taxon>
        <taxon>Burkholderia</taxon>
        <taxon>Burkholderia cepacia complex</taxon>
    </lineage>
</organism>
<evidence type="ECO:0000313" key="2">
    <source>
        <dbReference type="Proteomes" id="UP000217994"/>
    </source>
</evidence>
<reference evidence="1 2" key="1">
    <citation type="submission" date="2017-01" db="EMBL/GenBank/DDBJ databases">
        <title>Whole-Genome Shotgun Sequencing of Two beta-Proteobacterial Species in Search of the Bulgecin Biosynthetic Cluster.</title>
        <authorList>
            <person name="Horsman M.E."/>
            <person name="Marous D.R."/>
            <person name="Li R."/>
            <person name="Oliver R.A."/>
            <person name="Byun B."/>
            <person name="Emrich S.J."/>
            <person name="Boggess B."/>
            <person name="Townsend C.A."/>
            <person name="Mobashery S."/>
        </authorList>
    </citation>
    <scope>NUCLEOTIDE SEQUENCE [LARGE SCALE GENOMIC DNA]</scope>
    <source>
        <strain evidence="1 2">ATCC 31433</strain>
    </source>
</reference>
<protein>
    <submittedName>
        <fullName evidence="1">Uncharacterized protein</fullName>
    </submittedName>
</protein>
<dbReference type="Proteomes" id="UP000217994">
    <property type="component" value="Unassembled WGS sequence"/>
</dbReference>
<evidence type="ECO:0000313" key="1">
    <source>
        <dbReference type="EMBL" id="PCE33464.1"/>
    </source>
</evidence>
<gene>
    <name evidence="1" type="ORF">BZL54_04375</name>
</gene>
<proteinExistence type="predicted"/>
<name>A0A2A4FLG0_9BURK</name>
<dbReference type="EMBL" id="MTZU01000013">
    <property type="protein sequence ID" value="PCE33464.1"/>
    <property type="molecule type" value="Genomic_DNA"/>
</dbReference>
<dbReference type="AlphaFoldDB" id="A0A2A4FLG0"/>